<name>A0A233RDG8_9GAMM</name>
<dbReference type="InterPro" id="IPR003778">
    <property type="entry name" value="CT_A_B"/>
</dbReference>
<dbReference type="SUPFAM" id="SSF50891">
    <property type="entry name" value="Cyclophilin-like"/>
    <property type="match status" value="1"/>
</dbReference>
<comment type="caution">
    <text evidence="5">The sequence shown here is derived from an EMBL/GenBank/DDBJ whole genome shotgun (WGS) entry which is preliminary data.</text>
</comment>
<dbReference type="PANTHER" id="PTHR43309">
    <property type="entry name" value="5-OXOPROLINASE SUBUNIT C"/>
    <property type="match status" value="1"/>
</dbReference>
<keyword evidence="6" id="KW-1185">Reference proteome</keyword>
<dbReference type="NCBIfam" id="TIGR00724">
    <property type="entry name" value="urea_amlyse_rel"/>
    <property type="match status" value="1"/>
</dbReference>
<dbReference type="OrthoDB" id="9768696at2"/>
<gene>
    <name evidence="5" type="ORF">B6S08_13205</name>
</gene>
<evidence type="ECO:0000256" key="1">
    <source>
        <dbReference type="ARBA" id="ARBA00022741"/>
    </source>
</evidence>
<dbReference type="Proteomes" id="UP000242757">
    <property type="component" value="Unassembled WGS sequence"/>
</dbReference>
<dbReference type="InterPro" id="IPR029000">
    <property type="entry name" value="Cyclophilin-like_dom_sf"/>
</dbReference>
<dbReference type="GO" id="GO:0005524">
    <property type="term" value="F:ATP binding"/>
    <property type="evidence" value="ECO:0007669"/>
    <property type="project" value="UniProtKB-KW"/>
</dbReference>
<protein>
    <submittedName>
        <fullName evidence="5">Allophanate hydrolase</fullName>
    </submittedName>
</protein>
<evidence type="ECO:0000313" key="6">
    <source>
        <dbReference type="Proteomes" id="UP000242757"/>
    </source>
</evidence>
<dbReference type="SMART" id="SM00797">
    <property type="entry name" value="AHS2"/>
    <property type="match status" value="1"/>
</dbReference>
<proteinExistence type="predicted"/>
<dbReference type="PANTHER" id="PTHR43309:SF4">
    <property type="entry name" value="CARBOXYLTRANSFERASE DOMAIN-CONTAINING PROTEIN"/>
    <property type="match status" value="1"/>
</dbReference>
<evidence type="ECO:0000313" key="5">
    <source>
        <dbReference type="EMBL" id="OXY81435.1"/>
    </source>
</evidence>
<evidence type="ECO:0000259" key="4">
    <source>
        <dbReference type="SMART" id="SM00797"/>
    </source>
</evidence>
<dbReference type="Gene3D" id="2.40.100.10">
    <property type="entry name" value="Cyclophilin-like"/>
    <property type="match status" value="1"/>
</dbReference>
<evidence type="ECO:0000256" key="3">
    <source>
        <dbReference type="ARBA" id="ARBA00022840"/>
    </source>
</evidence>
<dbReference type="EMBL" id="NBIM01000004">
    <property type="protein sequence ID" value="OXY81435.1"/>
    <property type="molecule type" value="Genomic_DNA"/>
</dbReference>
<dbReference type="GO" id="GO:0016787">
    <property type="term" value="F:hydrolase activity"/>
    <property type="evidence" value="ECO:0007669"/>
    <property type="project" value="UniProtKB-KW"/>
</dbReference>
<dbReference type="RefSeq" id="WP_094201272.1">
    <property type="nucleotide sequence ID" value="NZ_NBIM01000004.1"/>
</dbReference>
<organism evidence="5 6">
    <name type="scientific">Oceanimonas doudoroffii</name>
    <dbReference type="NCBI Taxonomy" id="84158"/>
    <lineage>
        <taxon>Bacteria</taxon>
        <taxon>Pseudomonadati</taxon>
        <taxon>Pseudomonadota</taxon>
        <taxon>Gammaproteobacteria</taxon>
        <taxon>Aeromonadales</taxon>
        <taxon>Aeromonadaceae</taxon>
        <taxon>Oceanimonas</taxon>
    </lineage>
</organism>
<reference evidence="5 6" key="1">
    <citation type="submission" date="2017-08" db="EMBL/GenBank/DDBJ databases">
        <title>A Genome Sequence of Oceanimonas doudoroffii ATCC 27123T.</title>
        <authorList>
            <person name="Brennan M.A."/>
            <person name="Maclea K.S."/>
            <person name="Mcclelland W.D."/>
            <person name="Trachtenberg A.M."/>
        </authorList>
    </citation>
    <scope>NUCLEOTIDE SEQUENCE [LARGE SCALE GENOMIC DNA]</scope>
    <source>
        <strain evidence="5 6">ATCC 27123</strain>
    </source>
</reference>
<feature type="domain" description="Carboxyltransferase" evidence="4">
    <location>
        <begin position="27"/>
        <end position="305"/>
    </location>
</feature>
<keyword evidence="1" id="KW-0547">Nucleotide-binding</keyword>
<dbReference type="Pfam" id="PF02626">
    <property type="entry name" value="CT_A_B"/>
    <property type="match status" value="1"/>
</dbReference>
<keyword evidence="3" id="KW-0067">ATP-binding</keyword>
<dbReference type="InterPro" id="IPR052708">
    <property type="entry name" value="PxpC"/>
</dbReference>
<evidence type="ECO:0000256" key="2">
    <source>
        <dbReference type="ARBA" id="ARBA00022801"/>
    </source>
</evidence>
<sequence>MSAGFITINRPGPLTTVQDAGRFGIRRLGITQGGPADLHAWAWANWLVGNPWGSAAVEITLGGLELTAEHDCLLALTGADMQASRNGEPQPGWQSFTLKAGQRLSLDMCRQGVRGYLAVAGGFVAEPVLGSAACVVRDGLGGHRGDGSKLAEGDRLAFAGGGQARPLPVNALPDYAEPVVLGLIPGAQIAEFDGASLFEAFNRPWQVDTRADRMGVRLLGPTLKCKLTSMVSEGISLGAVQVPPDGQPIALLNDRQTIGGYPRLGTLSPLACARLAQCPPGSELRLRAISQEQALRDYRRFRTRFN</sequence>
<accession>A0A233RDG8</accession>
<keyword evidence="2 5" id="KW-0378">Hydrolase</keyword>
<dbReference type="AlphaFoldDB" id="A0A233RDG8"/>